<sequence>MNKESKNDTERPWMHGAAGVMGGSTAMMMFYPLDFLRTRMHTFHQGSCTSPLRSAKEIVRQEGLKGMYRGLGVSVVSHSLGWGMYLLSFRAAQRKIDDLLGGQQDGELSNANQGGRVFLSACCAATLTGFLITPIHVIKTRRQLHDGPKRERIGNMIKQDGWRAMFRGVGPQILLMGNTTIQVTLYEWFRRNAFSNREDPSSLEVGTASALSKTVACCLFNPLEVVRTRLQDKRNLGTKEYASMSSGLRTIYKNEGVCGLYRALPVNVMRVIPSTVVAFILYEKCLWLIRETHNGISGFRVDRKGIERQAHSQPLTH</sequence>
<organism evidence="11 12">
    <name type="scientific">Angomonas deanei</name>
    <dbReference type="NCBI Taxonomy" id="59799"/>
    <lineage>
        <taxon>Eukaryota</taxon>
        <taxon>Discoba</taxon>
        <taxon>Euglenozoa</taxon>
        <taxon>Kinetoplastea</taxon>
        <taxon>Metakinetoplastina</taxon>
        <taxon>Trypanosomatida</taxon>
        <taxon>Trypanosomatidae</taxon>
        <taxon>Strigomonadinae</taxon>
        <taxon>Angomonas</taxon>
    </lineage>
</organism>
<evidence type="ECO:0000313" key="11">
    <source>
        <dbReference type="EMBL" id="CAD2216698.1"/>
    </source>
</evidence>
<protein>
    <submittedName>
        <fullName evidence="11">Mitochondrial carrier protein, putative</fullName>
    </submittedName>
</protein>
<evidence type="ECO:0000256" key="10">
    <source>
        <dbReference type="SAM" id="Phobius"/>
    </source>
</evidence>
<dbReference type="PROSITE" id="PS50920">
    <property type="entry name" value="SOLCAR"/>
    <property type="match status" value="3"/>
</dbReference>
<keyword evidence="12" id="KW-1185">Reference proteome</keyword>
<evidence type="ECO:0000256" key="1">
    <source>
        <dbReference type="ARBA" id="ARBA00004141"/>
    </source>
</evidence>
<proteinExistence type="inferred from homology"/>
<evidence type="ECO:0000313" key="12">
    <source>
        <dbReference type="Proteomes" id="UP000515908"/>
    </source>
</evidence>
<feature type="repeat" description="Solcar" evidence="8">
    <location>
        <begin position="200"/>
        <end position="288"/>
    </location>
</feature>
<evidence type="ECO:0000256" key="5">
    <source>
        <dbReference type="ARBA" id="ARBA00022737"/>
    </source>
</evidence>
<dbReference type="SUPFAM" id="SSF103506">
    <property type="entry name" value="Mitochondrial carrier"/>
    <property type="match status" value="1"/>
</dbReference>
<evidence type="ECO:0000256" key="3">
    <source>
        <dbReference type="ARBA" id="ARBA00022448"/>
    </source>
</evidence>
<feature type="repeat" description="Solcar" evidence="8">
    <location>
        <begin position="112"/>
        <end position="192"/>
    </location>
</feature>
<dbReference type="GO" id="GO:0015215">
    <property type="term" value="F:nucleotide transmembrane transporter activity"/>
    <property type="evidence" value="ECO:0007669"/>
    <property type="project" value="UniProtKB-ARBA"/>
</dbReference>
<dbReference type="PANTHER" id="PTHR45683">
    <property type="entry name" value="MITOCHONDRIAL NICOTINAMIDE ADENINE DINUCLEOTIDE TRANSPORTER 1-RELATED-RELATED"/>
    <property type="match status" value="1"/>
</dbReference>
<keyword evidence="6 10" id="KW-1133">Transmembrane helix</keyword>
<keyword evidence="3 9" id="KW-0813">Transport</keyword>
<dbReference type="PRINTS" id="PR00926">
    <property type="entry name" value="MITOCARRIER"/>
</dbReference>
<keyword evidence="4 8" id="KW-0812">Transmembrane</keyword>
<dbReference type="InterPro" id="IPR002067">
    <property type="entry name" value="MCP"/>
</dbReference>
<evidence type="ECO:0000256" key="8">
    <source>
        <dbReference type="PROSITE-ProRule" id="PRU00282"/>
    </source>
</evidence>
<dbReference type="OrthoDB" id="269120at2759"/>
<dbReference type="VEuPathDB" id="TriTrypDB:ADEAN_000416000"/>
<evidence type="ECO:0000256" key="7">
    <source>
        <dbReference type="ARBA" id="ARBA00023136"/>
    </source>
</evidence>
<reference evidence="11 12" key="1">
    <citation type="submission" date="2020-08" db="EMBL/GenBank/DDBJ databases">
        <authorList>
            <person name="Newling K."/>
            <person name="Davey J."/>
            <person name="Forrester S."/>
        </authorList>
    </citation>
    <scope>NUCLEOTIDE SEQUENCE [LARGE SCALE GENOMIC DNA]</scope>
    <source>
        <strain evidence="12">Crithidia deanei Carvalho (ATCC PRA-265)</strain>
    </source>
</reference>
<comment type="similarity">
    <text evidence="2 9">Belongs to the mitochondrial carrier (TC 2.A.29) family.</text>
</comment>
<dbReference type="Pfam" id="PF00153">
    <property type="entry name" value="Mito_carr"/>
    <property type="match status" value="3"/>
</dbReference>
<dbReference type="AlphaFoldDB" id="S9V402"/>
<dbReference type="InterPro" id="IPR018108">
    <property type="entry name" value="MCP_transmembrane"/>
</dbReference>
<feature type="repeat" description="Solcar" evidence="8">
    <location>
        <begin position="10"/>
        <end position="95"/>
    </location>
</feature>
<gene>
    <name evidence="11" type="ORF">ADEAN_000416000</name>
</gene>
<dbReference type="GO" id="GO:0016020">
    <property type="term" value="C:membrane"/>
    <property type="evidence" value="ECO:0007669"/>
    <property type="project" value="UniProtKB-SubCell"/>
</dbReference>
<keyword evidence="5" id="KW-0677">Repeat</keyword>
<dbReference type="InterPro" id="IPR023395">
    <property type="entry name" value="MCP_dom_sf"/>
</dbReference>
<feature type="transmembrane region" description="Helical" evidence="10">
    <location>
        <begin position="12"/>
        <end position="31"/>
    </location>
</feature>
<name>S9V402_9TRYP</name>
<dbReference type="Proteomes" id="UP000515908">
    <property type="component" value="Chromosome 07"/>
</dbReference>
<dbReference type="Gene3D" id="1.50.40.10">
    <property type="entry name" value="Mitochondrial carrier domain"/>
    <property type="match status" value="2"/>
</dbReference>
<evidence type="ECO:0000256" key="9">
    <source>
        <dbReference type="RuleBase" id="RU000488"/>
    </source>
</evidence>
<evidence type="ECO:0000256" key="4">
    <source>
        <dbReference type="ARBA" id="ARBA00022692"/>
    </source>
</evidence>
<accession>S9V402</accession>
<evidence type="ECO:0000256" key="6">
    <source>
        <dbReference type="ARBA" id="ARBA00022989"/>
    </source>
</evidence>
<dbReference type="EMBL" id="LR877151">
    <property type="protein sequence ID" value="CAD2216698.1"/>
    <property type="molecule type" value="Genomic_DNA"/>
</dbReference>
<evidence type="ECO:0000256" key="2">
    <source>
        <dbReference type="ARBA" id="ARBA00006375"/>
    </source>
</evidence>
<keyword evidence="7 8" id="KW-0472">Membrane</keyword>
<comment type="subcellular location">
    <subcellularLocation>
        <location evidence="1">Membrane</location>
        <topology evidence="1">Multi-pass membrane protein</topology>
    </subcellularLocation>
</comment>
<dbReference type="InterPro" id="IPR044712">
    <property type="entry name" value="SLC25A32-like"/>
</dbReference>